<feature type="transmembrane region" description="Helical" evidence="8">
    <location>
        <begin position="496"/>
        <end position="517"/>
    </location>
</feature>
<dbReference type="PANTHER" id="PTHR38686">
    <property type="entry name" value="APOLIPOPROTEIN N-ACYLTRANSFERASE"/>
    <property type="match status" value="1"/>
</dbReference>
<evidence type="ECO:0000256" key="8">
    <source>
        <dbReference type="HAMAP-Rule" id="MF_01148"/>
    </source>
</evidence>
<dbReference type="PATRIC" id="fig|1408189.4.peg.1310"/>
<proteinExistence type="inferred from homology"/>
<feature type="transmembrane region" description="Helical" evidence="8">
    <location>
        <begin position="49"/>
        <end position="69"/>
    </location>
</feature>
<dbReference type="PROSITE" id="PS50263">
    <property type="entry name" value="CN_HYDROLASE"/>
    <property type="match status" value="1"/>
</dbReference>
<evidence type="ECO:0000256" key="3">
    <source>
        <dbReference type="ARBA" id="ARBA00022679"/>
    </source>
</evidence>
<feature type="transmembrane region" description="Helical" evidence="8">
    <location>
        <begin position="108"/>
        <end position="127"/>
    </location>
</feature>
<dbReference type="EC" id="2.3.1.269" evidence="8"/>
<feature type="transmembrane region" description="Helical" evidence="8">
    <location>
        <begin position="147"/>
        <end position="170"/>
    </location>
</feature>
<dbReference type="EMBL" id="CP006841">
    <property type="protein sequence ID" value="ALA67454.1"/>
    <property type="molecule type" value="Genomic_DNA"/>
</dbReference>
<dbReference type="STRING" id="1408189.CLAC_06585"/>
<accession>A0A0K2H097</accession>
<dbReference type="PANTHER" id="PTHR38686:SF1">
    <property type="entry name" value="APOLIPOPROTEIN N-ACYLTRANSFERASE"/>
    <property type="match status" value="1"/>
</dbReference>
<dbReference type="NCBIfam" id="TIGR00546">
    <property type="entry name" value="lnt"/>
    <property type="match status" value="1"/>
</dbReference>
<dbReference type="OrthoDB" id="9804277at2"/>
<feature type="transmembrane region" description="Helical" evidence="8">
    <location>
        <begin position="25"/>
        <end position="42"/>
    </location>
</feature>
<protein>
    <recommendedName>
        <fullName evidence="8">Apolipoprotein N-acyltransferase</fullName>
        <shortName evidence="8">ALP N-acyltransferase</shortName>
        <ecNumber evidence="8">2.3.1.269</ecNumber>
    </recommendedName>
</protein>
<organism evidence="11 12">
    <name type="scientific">Corynebacterium lactis RW2-5</name>
    <dbReference type="NCBI Taxonomy" id="1408189"/>
    <lineage>
        <taxon>Bacteria</taxon>
        <taxon>Bacillati</taxon>
        <taxon>Actinomycetota</taxon>
        <taxon>Actinomycetes</taxon>
        <taxon>Mycobacteriales</taxon>
        <taxon>Corynebacteriaceae</taxon>
        <taxon>Corynebacterium</taxon>
    </lineage>
</organism>
<name>A0A0K2H097_9CORY</name>
<dbReference type="HAMAP" id="MF_01148">
    <property type="entry name" value="Lnt"/>
    <property type="match status" value="1"/>
</dbReference>
<keyword evidence="6 8" id="KW-0472">Membrane</keyword>
<evidence type="ECO:0000256" key="6">
    <source>
        <dbReference type="ARBA" id="ARBA00023136"/>
    </source>
</evidence>
<keyword evidence="3 8" id="KW-0808">Transferase</keyword>
<dbReference type="AlphaFoldDB" id="A0A0K2H097"/>
<dbReference type="SUPFAM" id="SSF56317">
    <property type="entry name" value="Carbon-nitrogen hydrolase"/>
    <property type="match status" value="1"/>
</dbReference>
<evidence type="ECO:0000256" key="1">
    <source>
        <dbReference type="ARBA" id="ARBA00004651"/>
    </source>
</evidence>
<gene>
    <name evidence="8" type="primary">lnt</name>
    <name evidence="11" type="ORF">CLAC_06585</name>
</gene>
<comment type="function">
    <text evidence="8">Catalyzes the phospholipid dependent N-acylation of the N-terminal cysteine of apolipoprotein, the last step in lipoprotein maturation.</text>
</comment>
<dbReference type="InterPro" id="IPR004563">
    <property type="entry name" value="Apolipo_AcylTrfase"/>
</dbReference>
<comment type="similarity">
    <text evidence="8">Belongs to the CN hydrolase family. Apolipoprotein N-acyltransferase subfamily.</text>
</comment>
<evidence type="ECO:0000256" key="4">
    <source>
        <dbReference type="ARBA" id="ARBA00022692"/>
    </source>
</evidence>
<dbReference type="Pfam" id="PF20154">
    <property type="entry name" value="LNT_N"/>
    <property type="match status" value="1"/>
</dbReference>
<dbReference type="GO" id="GO:0042158">
    <property type="term" value="P:lipoprotein biosynthetic process"/>
    <property type="evidence" value="ECO:0007669"/>
    <property type="project" value="UniProtKB-UniRule"/>
</dbReference>
<feature type="domain" description="CN hydrolase" evidence="10">
    <location>
        <begin position="209"/>
        <end position="486"/>
    </location>
</feature>
<reference evidence="11 12" key="1">
    <citation type="submission" date="2013-10" db="EMBL/GenBank/DDBJ databases">
        <title>Complete genome sequence of Corynebacterium lactis DSM 45799(T), isolated from raw cow milk.</title>
        <authorList>
            <person name="Ruckert C."/>
            <person name="Albersmeier A."/>
            <person name="Lipski A."/>
            <person name="Kalinowski J."/>
        </authorList>
    </citation>
    <scope>NUCLEOTIDE SEQUENCE [LARGE SCALE GENOMIC DNA]</scope>
    <source>
        <strain evidence="11 12">RW2-5</strain>
    </source>
</reference>
<dbReference type="InterPro" id="IPR045378">
    <property type="entry name" value="LNT_N"/>
</dbReference>
<evidence type="ECO:0000313" key="12">
    <source>
        <dbReference type="Proteomes" id="UP000058446"/>
    </source>
</evidence>
<dbReference type="Proteomes" id="UP000058446">
    <property type="component" value="Chromosome"/>
</dbReference>
<keyword evidence="7 8" id="KW-0012">Acyltransferase</keyword>
<comment type="catalytic activity">
    <reaction evidence="8">
        <text>N-terminal S-1,2-diacyl-sn-glyceryl-L-cysteinyl-[lipoprotein] + a glycerophospholipid = N-acyl-S-1,2-diacyl-sn-glyceryl-L-cysteinyl-[lipoprotein] + a 2-acyl-sn-glycero-3-phospholipid + H(+)</text>
        <dbReference type="Rhea" id="RHEA:48228"/>
        <dbReference type="Rhea" id="RHEA-COMP:14681"/>
        <dbReference type="Rhea" id="RHEA-COMP:14684"/>
        <dbReference type="ChEBI" id="CHEBI:15378"/>
        <dbReference type="ChEBI" id="CHEBI:136912"/>
        <dbReference type="ChEBI" id="CHEBI:140656"/>
        <dbReference type="ChEBI" id="CHEBI:140657"/>
        <dbReference type="ChEBI" id="CHEBI:140660"/>
        <dbReference type="EC" id="2.3.1.269"/>
    </reaction>
</comment>
<dbReference type="InterPro" id="IPR003010">
    <property type="entry name" value="C-N_Hydrolase"/>
</dbReference>
<dbReference type="RefSeq" id="WP_053412208.1">
    <property type="nucleotide sequence ID" value="NZ_CP006841.1"/>
</dbReference>
<dbReference type="CDD" id="cd07571">
    <property type="entry name" value="ALP_N-acyl_transferase"/>
    <property type="match status" value="1"/>
</dbReference>
<dbReference type="Pfam" id="PF00795">
    <property type="entry name" value="CN_hydrolase"/>
    <property type="match status" value="1"/>
</dbReference>
<keyword evidence="11" id="KW-0449">Lipoprotein</keyword>
<dbReference type="GO" id="GO:0016410">
    <property type="term" value="F:N-acyltransferase activity"/>
    <property type="evidence" value="ECO:0007669"/>
    <property type="project" value="UniProtKB-UniRule"/>
</dbReference>
<keyword evidence="2 8" id="KW-1003">Cell membrane</keyword>
<evidence type="ECO:0000256" key="7">
    <source>
        <dbReference type="ARBA" id="ARBA00023315"/>
    </source>
</evidence>
<comment type="pathway">
    <text evidence="8">Protein modification; lipoprotein biosynthesis (N-acyl transfer).</text>
</comment>
<evidence type="ECO:0000256" key="2">
    <source>
        <dbReference type="ARBA" id="ARBA00022475"/>
    </source>
</evidence>
<feature type="transmembrane region" description="Helical" evidence="8">
    <location>
        <begin position="75"/>
        <end position="96"/>
    </location>
</feature>
<feature type="region of interest" description="Disordered" evidence="9">
    <location>
        <begin position="360"/>
        <end position="380"/>
    </location>
</feature>
<dbReference type="KEGG" id="clw:CLAC_06585"/>
<evidence type="ECO:0000259" key="10">
    <source>
        <dbReference type="PROSITE" id="PS50263"/>
    </source>
</evidence>
<keyword evidence="12" id="KW-1185">Reference proteome</keyword>
<evidence type="ECO:0000313" key="11">
    <source>
        <dbReference type="EMBL" id="ALA67454.1"/>
    </source>
</evidence>
<evidence type="ECO:0000256" key="9">
    <source>
        <dbReference type="SAM" id="MobiDB-lite"/>
    </source>
</evidence>
<feature type="transmembrane region" description="Helical" evidence="8">
    <location>
        <begin position="177"/>
        <end position="197"/>
    </location>
</feature>
<evidence type="ECO:0000256" key="5">
    <source>
        <dbReference type="ARBA" id="ARBA00022989"/>
    </source>
</evidence>
<dbReference type="InterPro" id="IPR036526">
    <property type="entry name" value="C-N_Hydrolase_sf"/>
</dbReference>
<dbReference type="GO" id="GO:0005886">
    <property type="term" value="C:plasma membrane"/>
    <property type="evidence" value="ECO:0007669"/>
    <property type="project" value="UniProtKB-SubCell"/>
</dbReference>
<dbReference type="Gene3D" id="3.60.110.10">
    <property type="entry name" value="Carbon-nitrogen hydrolase"/>
    <property type="match status" value="1"/>
</dbReference>
<comment type="subcellular location">
    <subcellularLocation>
        <location evidence="1 8">Cell membrane</location>
        <topology evidence="1 8">Multi-pass membrane protein</topology>
    </subcellularLocation>
</comment>
<keyword evidence="5 8" id="KW-1133">Transmembrane helix</keyword>
<sequence length="534" mass="56960">MPRILLPALAAVAGALQFLSYEPTGWWFAAWAGLALFFFALLRTPTWRMSLLVGFAWGTSTALFSLPWIGSFVGYFPYVALSVVLGLLSMPASWAIWRVGHSNLPMGLRLPGMAALLVAGEALLQRWPFGGFPWLRVAWGQVDGPLAPAVALGGTAAVSFLTALVAVGLVALAGKKLLAGISLMACALVAGSALPLLQPVPEASADAQTRVAVIQGNVPRLGLGFNAQRRAVLQNHADATAELAEQVRDGKAEQPDVVVWPENSSDVSPFTDSQAARIIDEAAVNIGAPIVVGTFTYDNGTQNTMVIWDPKQGPTDRHEKIYLQPFGETMPFRDLLRHVSAMVDRAGNMTPGDGNAVVTTSPKATGGTSSSADAQTTGALTSGASPLKTVKLGLATCYEVVFDGAYRNAVDHGATMLATPTNNATFGFTDMTYQQLAMSRMRAMEFQRSTLVAATSGVSAIIDAHGDVVKQSEIFERKVLTATLPQYEHKTIAARFGLWIEVAIVAFGIVCLVGAFLRHQPRVCRIRKQSEVIH</sequence>
<keyword evidence="4 8" id="KW-0812">Transmembrane</keyword>
<dbReference type="UniPathway" id="UPA00666"/>